<evidence type="ECO:0000256" key="6">
    <source>
        <dbReference type="ARBA" id="ARBA00022692"/>
    </source>
</evidence>
<keyword evidence="9" id="KW-0902">Two-component regulatory system</keyword>
<keyword evidence="10 11" id="KW-0472">Membrane</keyword>
<keyword evidence="15" id="KW-1185">Reference proteome</keyword>
<dbReference type="Gene3D" id="1.10.287.130">
    <property type="match status" value="1"/>
</dbReference>
<dbReference type="PRINTS" id="PR00344">
    <property type="entry name" value="BCTRLSENSOR"/>
</dbReference>
<keyword evidence="6 11" id="KW-0812">Transmembrane</keyword>
<gene>
    <name evidence="14" type="ORF">B1A74_07165</name>
</gene>
<dbReference type="InterPro" id="IPR003660">
    <property type="entry name" value="HAMP_dom"/>
</dbReference>
<dbReference type="OrthoDB" id="9809567at2"/>
<evidence type="ECO:0000256" key="3">
    <source>
        <dbReference type="ARBA" id="ARBA00012438"/>
    </source>
</evidence>
<comment type="caution">
    <text evidence="14">The sequence shown here is derived from an EMBL/GenBank/DDBJ whole genome shotgun (WGS) entry which is preliminary data.</text>
</comment>
<dbReference type="InterPro" id="IPR036097">
    <property type="entry name" value="HisK_dim/P_sf"/>
</dbReference>
<evidence type="ECO:0000256" key="1">
    <source>
        <dbReference type="ARBA" id="ARBA00000085"/>
    </source>
</evidence>
<dbReference type="CDD" id="cd00082">
    <property type="entry name" value="HisKA"/>
    <property type="match status" value="1"/>
</dbReference>
<dbReference type="SMART" id="SM00387">
    <property type="entry name" value="HATPase_c"/>
    <property type="match status" value="1"/>
</dbReference>
<comment type="subcellular location">
    <subcellularLocation>
        <location evidence="2">Membrane</location>
    </subcellularLocation>
</comment>
<protein>
    <recommendedName>
        <fullName evidence="3">histidine kinase</fullName>
        <ecNumber evidence="3">2.7.13.3</ecNumber>
    </recommendedName>
</protein>
<dbReference type="PROSITE" id="PS50885">
    <property type="entry name" value="HAMP"/>
    <property type="match status" value="1"/>
</dbReference>
<dbReference type="SUPFAM" id="SSF55874">
    <property type="entry name" value="ATPase domain of HSP90 chaperone/DNA topoisomerase II/histidine kinase"/>
    <property type="match status" value="1"/>
</dbReference>
<dbReference type="STRING" id="252474.B1A74_07165"/>
<dbReference type="EMBL" id="MUZR01000022">
    <property type="protein sequence ID" value="OOC10185.1"/>
    <property type="molecule type" value="Genomic_DNA"/>
</dbReference>
<keyword evidence="4" id="KW-0597">Phosphoprotein</keyword>
<dbReference type="Proteomes" id="UP000189177">
    <property type="component" value="Unassembled WGS sequence"/>
</dbReference>
<dbReference type="AlphaFoldDB" id="A0A1V2ZYP5"/>
<evidence type="ECO:0000313" key="15">
    <source>
        <dbReference type="Proteomes" id="UP000189177"/>
    </source>
</evidence>
<dbReference type="InterPro" id="IPR005467">
    <property type="entry name" value="His_kinase_dom"/>
</dbReference>
<dbReference type="RefSeq" id="WP_024329132.1">
    <property type="nucleotide sequence ID" value="NZ_MUZR01000022.1"/>
</dbReference>
<dbReference type="GO" id="GO:0005886">
    <property type="term" value="C:plasma membrane"/>
    <property type="evidence" value="ECO:0007669"/>
    <property type="project" value="TreeGrafter"/>
</dbReference>
<dbReference type="Pfam" id="PF02518">
    <property type="entry name" value="HATPase_c"/>
    <property type="match status" value="1"/>
</dbReference>
<evidence type="ECO:0000259" key="12">
    <source>
        <dbReference type="PROSITE" id="PS50109"/>
    </source>
</evidence>
<proteinExistence type="predicted"/>
<feature type="domain" description="Histidine kinase" evidence="12">
    <location>
        <begin position="244"/>
        <end position="449"/>
    </location>
</feature>
<dbReference type="GO" id="GO:0000155">
    <property type="term" value="F:phosphorelay sensor kinase activity"/>
    <property type="evidence" value="ECO:0007669"/>
    <property type="project" value="InterPro"/>
</dbReference>
<evidence type="ECO:0000256" key="10">
    <source>
        <dbReference type="ARBA" id="ARBA00023136"/>
    </source>
</evidence>
<organism evidence="14 15">
    <name type="scientific">Thioalkalivibrio halophilus</name>
    <dbReference type="NCBI Taxonomy" id="252474"/>
    <lineage>
        <taxon>Bacteria</taxon>
        <taxon>Pseudomonadati</taxon>
        <taxon>Pseudomonadota</taxon>
        <taxon>Gammaproteobacteria</taxon>
        <taxon>Chromatiales</taxon>
        <taxon>Ectothiorhodospiraceae</taxon>
        <taxon>Thioalkalivibrio</taxon>
    </lineage>
</organism>
<keyword evidence="8 11" id="KW-1133">Transmembrane helix</keyword>
<dbReference type="PROSITE" id="PS50109">
    <property type="entry name" value="HIS_KIN"/>
    <property type="match status" value="1"/>
</dbReference>
<comment type="catalytic activity">
    <reaction evidence="1">
        <text>ATP + protein L-histidine = ADP + protein N-phospho-L-histidine.</text>
        <dbReference type="EC" id="2.7.13.3"/>
    </reaction>
</comment>
<keyword evidence="5" id="KW-0808">Transferase</keyword>
<dbReference type="InterPro" id="IPR003594">
    <property type="entry name" value="HATPase_dom"/>
</dbReference>
<evidence type="ECO:0000256" key="5">
    <source>
        <dbReference type="ARBA" id="ARBA00022679"/>
    </source>
</evidence>
<dbReference type="Gene3D" id="3.30.565.10">
    <property type="entry name" value="Histidine kinase-like ATPase, C-terminal domain"/>
    <property type="match status" value="1"/>
</dbReference>
<keyword evidence="7 14" id="KW-0418">Kinase</keyword>
<evidence type="ECO:0000256" key="11">
    <source>
        <dbReference type="SAM" id="Phobius"/>
    </source>
</evidence>
<evidence type="ECO:0000313" key="14">
    <source>
        <dbReference type="EMBL" id="OOC10185.1"/>
    </source>
</evidence>
<evidence type="ECO:0000256" key="7">
    <source>
        <dbReference type="ARBA" id="ARBA00022777"/>
    </source>
</evidence>
<dbReference type="InterPro" id="IPR004358">
    <property type="entry name" value="Sig_transdc_His_kin-like_C"/>
</dbReference>
<evidence type="ECO:0000256" key="8">
    <source>
        <dbReference type="ARBA" id="ARBA00022989"/>
    </source>
</evidence>
<evidence type="ECO:0000256" key="4">
    <source>
        <dbReference type="ARBA" id="ARBA00022553"/>
    </source>
</evidence>
<evidence type="ECO:0000256" key="2">
    <source>
        <dbReference type="ARBA" id="ARBA00004370"/>
    </source>
</evidence>
<name>A0A1V2ZYP5_9GAMM</name>
<feature type="transmembrane region" description="Helical" evidence="11">
    <location>
        <begin position="164"/>
        <end position="186"/>
    </location>
</feature>
<feature type="transmembrane region" description="Helical" evidence="11">
    <location>
        <begin position="21"/>
        <end position="40"/>
    </location>
</feature>
<dbReference type="EC" id="2.7.13.3" evidence="3"/>
<reference evidence="14 15" key="1">
    <citation type="submission" date="2017-02" db="EMBL/GenBank/DDBJ databases">
        <title>Genomic diversity within the haloalkaliphilic genus Thioalkalivibrio.</title>
        <authorList>
            <person name="Ahn A.-C."/>
            <person name="Meier-Kolthoff J."/>
            <person name="Overmars L."/>
            <person name="Richter M."/>
            <person name="Woyke T."/>
            <person name="Sorokin D.Y."/>
            <person name="Muyzer G."/>
        </authorList>
    </citation>
    <scope>NUCLEOTIDE SEQUENCE [LARGE SCALE GENOMIC DNA]</scope>
    <source>
        <strain evidence="14 15">HL17</strain>
    </source>
</reference>
<dbReference type="PANTHER" id="PTHR45436">
    <property type="entry name" value="SENSOR HISTIDINE KINASE YKOH"/>
    <property type="match status" value="1"/>
</dbReference>
<dbReference type="InterPro" id="IPR036890">
    <property type="entry name" value="HATPase_C_sf"/>
</dbReference>
<evidence type="ECO:0000259" key="13">
    <source>
        <dbReference type="PROSITE" id="PS50885"/>
    </source>
</evidence>
<dbReference type="InterPro" id="IPR003661">
    <property type="entry name" value="HisK_dim/P_dom"/>
</dbReference>
<feature type="domain" description="HAMP" evidence="13">
    <location>
        <begin position="185"/>
        <end position="236"/>
    </location>
</feature>
<dbReference type="PANTHER" id="PTHR45436:SF5">
    <property type="entry name" value="SENSOR HISTIDINE KINASE TRCS"/>
    <property type="match status" value="1"/>
</dbReference>
<dbReference type="InterPro" id="IPR050428">
    <property type="entry name" value="TCS_sensor_his_kinase"/>
</dbReference>
<accession>A0A1V2ZYP5</accession>
<evidence type="ECO:0000256" key="9">
    <source>
        <dbReference type="ARBA" id="ARBA00023012"/>
    </source>
</evidence>
<sequence length="450" mass="49983">MALAERSLADRAARAPLLLRMGLVAVAVVLLFSVLTAWVLETAFRDNAADAAETRLEAQVLLLMGMVEVLAEDDVRVPQMLPESRLQLPGGGLYARILGPAGDTVWRSPSAVATELNDWTREEYFAYSMTVRWQLDGESVPLVFQMLEDRSAFDEQVESYRYSLWQGLLTMTLSLIVALILALWFWGLRPLRRVRAELDALRHGDRVHLEGPYPREIGALTGSINDLIDFERERLVRQQNALADLAHSLKTPIASLRLNLEGHAPDHEDLRRQVDRLQAMVQHQLNQAQRVGPVPFQTPEPLAPVIERTCRALRRLAEHQGVSLETDLAEGCALRMDSGAMLELLGNLLDNAVRHARSRVRITTHCDGRETVLTVDDDGPGIDPADRERVLERGQRADTREDVHGQAAGQGLGLSIIHTLVSDHGGQLEIERAPELGGARLRLVFAPVGD</sequence>
<dbReference type="SUPFAM" id="SSF47384">
    <property type="entry name" value="Homodimeric domain of signal transducing histidine kinase"/>
    <property type="match status" value="1"/>
</dbReference>